<gene>
    <name evidence="2" type="ORF">KOR42_47700</name>
</gene>
<dbReference type="InterPro" id="IPR002586">
    <property type="entry name" value="CobQ/CobB/MinD/ParA_Nub-bd_dom"/>
</dbReference>
<name>A0A5C5VV21_9PLAN</name>
<dbReference type="EMBL" id="SIHI01000043">
    <property type="protein sequence ID" value="TWT41499.1"/>
    <property type="molecule type" value="Genomic_DNA"/>
</dbReference>
<dbReference type="CDD" id="cd02042">
    <property type="entry name" value="ParAB_family"/>
    <property type="match status" value="1"/>
</dbReference>
<dbReference type="OrthoDB" id="9804460at2"/>
<dbReference type="SUPFAM" id="SSF52540">
    <property type="entry name" value="P-loop containing nucleoside triphosphate hydrolases"/>
    <property type="match status" value="1"/>
</dbReference>
<evidence type="ECO:0000313" key="2">
    <source>
        <dbReference type="EMBL" id="TWT41499.1"/>
    </source>
</evidence>
<comment type="caution">
    <text evidence="2">The sequence shown here is derived from an EMBL/GenBank/DDBJ whole genome shotgun (WGS) entry which is preliminary data.</text>
</comment>
<proteinExistence type="predicted"/>
<dbReference type="InterPro" id="IPR027417">
    <property type="entry name" value="P-loop_NTPase"/>
</dbReference>
<evidence type="ECO:0000313" key="3">
    <source>
        <dbReference type="Proteomes" id="UP000317243"/>
    </source>
</evidence>
<dbReference type="RefSeq" id="WP_146512096.1">
    <property type="nucleotide sequence ID" value="NZ_SIHI01000043.1"/>
</dbReference>
<evidence type="ECO:0000259" key="1">
    <source>
        <dbReference type="Pfam" id="PF01656"/>
    </source>
</evidence>
<organism evidence="2 3">
    <name type="scientific">Thalassoglobus neptunius</name>
    <dbReference type="NCBI Taxonomy" id="1938619"/>
    <lineage>
        <taxon>Bacteria</taxon>
        <taxon>Pseudomonadati</taxon>
        <taxon>Planctomycetota</taxon>
        <taxon>Planctomycetia</taxon>
        <taxon>Planctomycetales</taxon>
        <taxon>Planctomycetaceae</taxon>
        <taxon>Thalassoglobus</taxon>
    </lineage>
</organism>
<dbReference type="Proteomes" id="UP000317243">
    <property type="component" value="Unassembled WGS sequence"/>
</dbReference>
<feature type="domain" description="CobQ/CobB/MinD/ParA nucleotide binding" evidence="1">
    <location>
        <begin position="3"/>
        <end position="181"/>
    </location>
</feature>
<dbReference type="Gene3D" id="3.40.50.300">
    <property type="entry name" value="P-loop containing nucleotide triphosphate hydrolases"/>
    <property type="match status" value="1"/>
</dbReference>
<dbReference type="PANTHER" id="PTHR13696:SF96">
    <property type="entry name" value="COBQ_COBB_MIND_PARA NUCLEOTIDE BINDING DOMAIN-CONTAINING PROTEIN"/>
    <property type="match status" value="1"/>
</dbReference>
<dbReference type="PANTHER" id="PTHR13696">
    <property type="entry name" value="P-LOOP CONTAINING NUCLEOSIDE TRIPHOSPHATE HYDROLASE"/>
    <property type="match status" value="1"/>
</dbReference>
<accession>A0A5C5VV21</accession>
<sequence>MVIVFTNTKGGVGKSTLASHMAIFLHDTGAKVALLDADEQRSSSSWVSEAEPAIEVWVATTPETIAEAVNELRPQFDYVIADAPGRIEDESRTLMLLADLAVFPVTPSILDLRSVAQAVDVLKYARTINNGRPDAILVLNRIKKRDTISKELAAVAPSLGLRVCNSSVRDLQAFRNAAQQGTVVTRLGTSAKEAAKDIHAVFSEVLMQGRQKVANE</sequence>
<reference evidence="2 3" key="1">
    <citation type="submission" date="2019-02" db="EMBL/GenBank/DDBJ databases">
        <title>Deep-cultivation of Planctomycetes and their phenomic and genomic characterization uncovers novel biology.</title>
        <authorList>
            <person name="Wiegand S."/>
            <person name="Jogler M."/>
            <person name="Boedeker C."/>
            <person name="Pinto D."/>
            <person name="Vollmers J."/>
            <person name="Rivas-Marin E."/>
            <person name="Kohn T."/>
            <person name="Peeters S.H."/>
            <person name="Heuer A."/>
            <person name="Rast P."/>
            <person name="Oberbeckmann S."/>
            <person name="Bunk B."/>
            <person name="Jeske O."/>
            <person name="Meyerdierks A."/>
            <person name="Storesund J.E."/>
            <person name="Kallscheuer N."/>
            <person name="Luecker S."/>
            <person name="Lage O.M."/>
            <person name="Pohl T."/>
            <person name="Merkel B.J."/>
            <person name="Hornburger P."/>
            <person name="Mueller R.-W."/>
            <person name="Bruemmer F."/>
            <person name="Labrenz M."/>
            <person name="Spormann A.M."/>
            <person name="Op Den Camp H."/>
            <person name="Overmann J."/>
            <person name="Amann R."/>
            <person name="Jetten M.S.M."/>
            <person name="Mascher T."/>
            <person name="Medema M.H."/>
            <person name="Devos D.P."/>
            <person name="Kaster A.-K."/>
            <person name="Ovreas L."/>
            <person name="Rohde M."/>
            <person name="Galperin M.Y."/>
            <person name="Jogler C."/>
        </authorList>
    </citation>
    <scope>NUCLEOTIDE SEQUENCE [LARGE SCALE GENOMIC DNA]</scope>
    <source>
        <strain evidence="2 3">KOR42</strain>
    </source>
</reference>
<dbReference type="AlphaFoldDB" id="A0A5C5VV21"/>
<keyword evidence="3" id="KW-1185">Reference proteome</keyword>
<dbReference type="InterPro" id="IPR050678">
    <property type="entry name" value="DNA_Partitioning_ATPase"/>
</dbReference>
<dbReference type="PIRSF" id="PIRSF009320">
    <property type="entry name" value="Nuc_binding_HP_1000"/>
    <property type="match status" value="1"/>
</dbReference>
<dbReference type="Pfam" id="PF01656">
    <property type="entry name" value="CbiA"/>
    <property type="match status" value="1"/>
</dbReference>
<protein>
    <submittedName>
        <fullName evidence="2">MinD/ParA/CobQ/CobA-like protein</fullName>
    </submittedName>
</protein>